<feature type="transmembrane region" description="Helical" evidence="1">
    <location>
        <begin position="7"/>
        <end position="24"/>
    </location>
</feature>
<keyword evidence="1" id="KW-1133">Transmembrane helix</keyword>
<feature type="transmembrane region" description="Helical" evidence="1">
    <location>
        <begin position="319"/>
        <end position="348"/>
    </location>
</feature>
<comment type="caution">
    <text evidence="2">The sequence shown here is derived from an EMBL/GenBank/DDBJ whole genome shotgun (WGS) entry which is preliminary data.</text>
</comment>
<keyword evidence="1" id="KW-0472">Membrane</keyword>
<evidence type="ECO:0000256" key="1">
    <source>
        <dbReference type="SAM" id="Phobius"/>
    </source>
</evidence>
<evidence type="ECO:0008006" key="4">
    <source>
        <dbReference type="Google" id="ProtNLM"/>
    </source>
</evidence>
<protein>
    <recommendedName>
        <fullName evidence="4">Polysaccharide polymerase</fullName>
    </recommendedName>
</protein>
<proteinExistence type="predicted"/>
<feature type="transmembrane region" description="Helical" evidence="1">
    <location>
        <begin position="288"/>
        <end position="307"/>
    </location>
</feature>
<gene>
    <name evidence="2" type="ORF">H8923_03635</name>
</gene>
<keyword evidence="3" id="KW-1185">Reference proteome</keyword>
<sequence length="361" mass="41135">MKKISVLNVLIFVIVVLSYLSVTFLKYSSIINALLALSILFISTLWILRYNEPIKISRFVLLYISVSLVILTKRFNLISLLLIALICIIADNNNITIKQYIKLSIICFTITIFSYFILGFNKSADTYIWRVASQSTIVRSSLGFEHANQGMLKWFGLALGILTLCNKNNVYKSIFLVLSISIVLYKYTASRTSMMVLLLVAGLQILFKNKLDKDLGNLLKKMIGILPLVYTFVSYASIYLSKFEYINNLFSGRFVLYEIYTDLVGLNWFGSSFIEENAMLDNSYLHMFLSKGVIFSIAYLIFIYILITKTKHLSTCDGIILFGYFTAALAETVLFKFDLIILMIIILYKKNNVVGVVSGEY</sequence>
<keyword evidence="1" id="KW-0812">Transmembrane</keyword>
<feature type="transmembrane region" description="Helical" evidence="1">
    <location>
        <begin position="223"/>
        <end position="241"/>
    </location>
</feature>
<accession>A0ABR7JLN7</accession>
<evidence type="ECO:0000313" key="2">
    <source>
        <dbReference type="EMBL" id="MBC5995839.1"/>
    </source>
</evidence>
<reference evidence="2 3" key="1">
    <citation type="submission" date="2020-08" db="EMBL/GenBank/DDBJ databases">
        <authorList>
            <person name="Liu C."/>
            <person name="Sun Q."/>
        </authorList>
    </citation>
    <scope>NUCLEOTIDE SEQUENCE [LARGE SCALE GENOMIC DNA]</scope>
    <source>
        <strain evidence="2 3">NSJ-18</strain>
    </source>
</reference>
<organism evidence="2 3">
    <name type="scientific">Romboutsia faecis</name>
    <dbReference type="NCBI Taxonomy" id="2764597"/>
    <lineage>
        <taxon>Bacteria</taxon>
        <taxon>Bacillati</taxon>
        <taxon>Bacillota</taxon>
        <taxon>Clostridia</taxon>
        <taxon>Peptostreptococcales</taxon>
        <taxon>Peptostreptococcaceae</taxon>
        <taxon>Romboutsia</taxon>
    </lineage>
</organism>
<feature type="transmembrane region" description="Helical" evidence="1">
    <location>
        <begin position="30"/>
        <end position="48"/>
    </location>
</feature>
<name>A0ABR7JLN7_9FIRM</name>
<feature type="transmembrane region" description="Helical" evidence="1">
    <location>
        <begin position="100"/>
        <end position="120"/>
    </location>
</feature>
<dbReference type="RefSeq" id="WP_153923733.1">
    <property type="nucleotide sequence ID" value="NZ_JACRWE010000002.1"/>
</dbReference>
<feature type="transmembrane region" description="Helical" evidence="1">
    <location>
        <begin position="194"/>
        <end position="211"/>
    </location>
</feature>
<feature type="transmembrane region" description="Helical" evidence="1">
    <location>
        <begin position="60"/>
        <end position="88"/>
    </location>
</feature>
<dbReference type="Proteomes" id="UP000609849">
    <property type="component" value="Unassembled WGS sequence"/>
</dbReference>
<dbReference type="EMBL" id="JACRWE010000002">
    <property type="protein sequence ID" value="MBC5995839.1"/>
    <property type="molecule type" value="Genomic_DNA"/>
</dbReference>
<evidence type="ECO:0000313" key="3">
    <source>
        <dbReference type="Proteomes" id="UP000609849"/>
    </source>
</evidence>